<feature type="region of interest" description="Disordered" evidence="1">
    <location>
        <begin position="33"/>
        <end position="113"/>
    </location>
</feature>
<dbReference type="AlphaFoldDB" id="A0AAW0CA48"/>
<gene>
    <name evidence="2" type="primary">RBT1_9</name>
    <name evidence="2" type="ORF">VNI00_011824</name>
</gene>
<dbReference type="Proteomes" id="UP001383192">
    <property type="component" value="Unassembled WGS sequence"/>
</dbReference>
<evidence type="ECO:0000313" key="3">
    <source>
        <dbReference type="Proteomes" id="UP001383192"/>
    </source>
</evidence>
<reference evidence="2 3" key="1">
    <citation type="submission" date="2024-01" db="EMBL/GenBank/DDBJ databases">
        <title>A draft genome for a cacao thread blight-causing isolate of Paramarasmius palmivorus.</title>
        <authorList>
            <person name="Baruah I.K."/>
            <person name="Bukari Y."/>
            <person name="Amoako-Attah I."/>
            <person name="Meinhardt L.W."/>
            <person name="Bailey B.A."/>
            <person name="Cohen S.P."/>
        </authorList>
    </citation>
    <scope>NUCLEOTIDE SEQUENCE [LARGE SCALE GENOMIC DNA]</scope>
    <source>
        <strain evidence="2 3">GH-12</strain>
    </source>
</reference>
<evidence type="ECO:0000313" key="2">
    <source>
        <dbReference type="EMBL" id="KAK7035531.1"/>
    </source>
</evidence>
<feature type="compositionally biased region" description="Basic residues" evidence="1">
    <location>
        <begin position="37"/>
        <end position="54"/>
    </location>
</feature>
<sequence length="372" mass="42377">MCDLTREQQAAFTRECAMAIGLTKALEDLHQDMSKGSKGKKPAGSKYKGTKPTRKSSCIQVASKTPDLADGNIADNKGTPADNDQGNQGEEPDAIEMNDGVKENTGDERNEPKERVIHCVNNLEQLLAWAKAVVMGYAQLDTPMMETWAQFNIQGCSTVFLKGYAEWLLGPETGRRPELWCVTVYKWIEVEEEWNLRGVSSQGPQIKMLKHKQPHGFLQWFKYGRLRWEALVPSEVCADTLGYEWWHWWSKVVNPRWRPKSEDMVMPGGRGSWEAVRIPGKDGFILVLVALWWWCDLLDHPEQDLLWVSSVKAVYWTLNELLKDARANLRGNEPEADQEEDENELDGDSINEKSGEKRKRNGSSGRDKKQCH</sequence>
<feature type="compositionally biased region" description="Basic and acidic residues" evidence="1">
    <location>
        <begin position="99"/>
        <end position="113"/>
    </location>
</feature>
<proteinExistence type="predicted"/>
<comment type="caution">
    <text evidence="2">The sequence shown here is derived from an EMBL/GenBank/DDBJ whole genome shotgun (WGS) entry which is preliminary data.</text>
</comment>
<feature type="compositionally biased region" description="Acidic residues" evidence="1">
    <location>
        <begin position="334"/>
        <end position="349"/>
    </location>
</feature>
<protein>
    <submittedName>
        <fullName evidence="2">SERTA domain-containing protein 3</fullName>
    </submittedName>
</protein>
<name>A0AAW0CA48_9AGAR</name>
<keyword evidence="3" id="KW-1185">Reference proteome</keyword>
<organism evidence="2 3">
    <name type="scientific">Paramarasmius palmivorus</name>
    <dbReference type="NCBI Taxonomy" id="297713"/>
    <lineage>
        <taxon>Eukaryota</taxon>
        <taxon>Fungi</taxon>
        <taxon>Dikarya</taxon>
        <taxon>Basidiomycota</taxon>
        <taxon>Agaricomycotina</taxon>
        <taxon>Agaricomycetes</taxon>
        <taxon>Agaricomycetidae</taxon>
        <taxon>Agaricales</taxon>
        <taxon>Marasmiineae</taxon>
        <taxon>Marasmiaceae</taxon>
        <taxon>Paramarasmius</taxon>
    </lineage>
</organism>
<accession>A0AAW0CA48</accession>
<dbReference type="EMBL" id="JAYKXP010000052">
    <property type="protein sequence ID" value="KAK7035531.1"/>
    <property type="molecule type" value="Genomic_DNA"/>
</dbReference>
<feature type="region of interest" description="Disordered" evidence="1">
    <location>
        <begin position="329"/>
        <end position="372"/>
    </location>
</feature>
<evidence type="ECO:0000256" key="1">
    <source>
        <dbReference type="SAM" id="MobiDB-lite"/>
    </source>
</evidence>